<feature type="coiled-coil region" evidence="1">
    <location>
        <begin position="85"/>
        <end position="112"/>
    </location>
</feature>
<proteinExistence type="predicted"/>
<gene>
    <name evidence="2" type="ORF">H5410_052795</name>
</gene>
<evidence type="ECO:0000313" key="3">
    <source>
        <dbReference type="Proteomes" id="UP000824120"/>
    </source>
</evidence>
<dbReference type="EMBL" id="JACXVP010000010">
    <property type="protein sequence ID" value="KAG5582168.1"/>
    <property type="molecule type" value="Genomic_DNA"/>
</dbReference>
<keyword evidence="3" id="KW-1185">Reference proteome</keyword>
<feature type="non-terminal residue" evidence="2">
    <location>
        <position position="339"/>
    </location>
</feature>
<evidence type="ECO:0000313" key="2">
    <source>
        <dbReference type="EMBL" id="KAG5582168.1"/>
    </source>
</evidence>
<sequence>DRDDILKGDKKTLQQAFCKRRKLHHQLHSFSKESSTEFFPEIDLQRRNDQVSNDTQNRNLGSTSHLSCLMNSLTRLQHSSISTKVNYLEQTIEALKKSIDDKNLQTTQHEQKFYVLWHRLKIEEDVIILQFGSFEPVEVSTLKKTTNTSKVDDFSNKKNDDTWILVACKRQTHQGTSKLRLSKVDTKSSTNQLQQCEIIKSNTKLKYINASSQKLAHEFKCVTNEQRRRVKQDMLADFKGAFVKIRKGDKKTLQQAFCKWRKLDHQLHSFSKESSTSSSQRSTCNDEVLPDVLGDQIHLKEVYIILHSKNTLLNALESWRNLGEKNQENNRIVLTKIDQ</sequence>
<keyword evidence="1" id="KW-0175">Coiled coil</keyword>
<dbReference type="AlphaFoldDB" id="A0A9J5X568"/>
<protein>
    <submittedName>
        <fullName evidence="2">Uncharacterized protein</fullName>
    </submittedName>
</protein>
<dbReference type="Proteomes" id="UP000824120">
    <property type="component" value="Chromosome 10"/>
</dbReference>
<accession>A0A9J5X568</accession>
<organism evidence="2 3">
    <name type="scientific">Solanum commersonii</name>
    <name type="common">Commerson's wild potato</name>
    <name type="synonym">Commerson's nightshade</name>
    <dbReference type="NCBI Taxonomy" id="4109"/>
    <lineage>
        <taxon>Eukaryota</taxon>
        <taxon>Viridiplantae</taxon>
        <taxon>Streptophyta</taxon>
        <taxon>Embryophyta</taxon>
        <taxon>Tracheophyta</taxon>
        <taxon>Spermatophyta</taxon>
        <taxon>Magnoliopsida</taxon>
        <taxon>eudicotyledons</taxon>
        <taxon>Gunneridae</taxon>
        <taxon>Pentapetalae</taxon>
        <taxon>asterids</taxon>
        <taxon>lamiids</taxon>
        <taxon>Solanales</taxon>
        <taxon>Solanaceae</taxon>
        <taxon>Solanoideae</taxon>
        <taxon>Solaneae</taxon>
        <taxon>Solanum</taxon>
    </lineage>
</organism>
<comment type="caution">
    <text evidence="2">The sequence shown here is derived from an EMBL/GenBank/DDBJ whole genome shotgun (WGS) entry which is preliminary data.</text>
</comment>
<evidence type="ECO:0000256" key="1">
    <source>
        <dbReference type="SAM" id="Coils"/>
    </source>
</evidence>
<name>A0A9J5X568_SOLCO</name>
<reference evidence="2 3" key="1">
    <citation type="submission" date="2020-09" db="EMBL/GenBank/DDBJ databases">
        <title>De no assembly of potato wild relative species, Solanum commersonii.</title>
        <authorList>
            <person name="Cho K."/>
        </authorList>
    </citation>
    <scope>NUCLEOTIDE SEQUENCE [LARGE SCALE GENOMIC DNA]</scope>
    <source>
        <strain evidence="2">LZ3.2</strain>
        <tissue evidence="2">Leaf</tissue>
    </source>
</reference>